<keyword evidence="1" id="KW-0472">Membrane</keyword>
<dbReference type="Proteomes" id="UP001215827">
    <property type="component" value="Chromosome"/>
</dbReference>
<dbReference type="EMBL" id="CP121106">
    <property type="protein sequence ID" value="WFL76135.1"/>
    <property type="molecule type" value="Genomic_DNA"/>
</dbReference>
<dbReference type="InterPro" id="IPR010559">
    <property type="entry name" value="Sig_transdc_His_kin_internal"/>
</dbReference>
<protein>
    <submittedName>
        <fullName evidence="3">Histidine kinase</fullName>
    </submittedName>
</protein>
<keyword evidence="1" id="KW-1133">Transmembrane helix</keyword>
<dbReference type="Pfam" id="PF06580">
    <property type="entry name" value="His_kinase"/>
    <property type="match status" value="1"/>
</dbReference>
<sequence>MTENRLARIFREGEWRIATGITVSVWFVSSILFVVPMLVAGTPVSFYLVASILAIAVAGSLVSLVLMAAIWRLFESGVRPKIVVAGVAIVLAAILLTLLDLAAAGILTSIQPGNQMSSSLTFRAINNFAVFVPHFGLLGAIYALLADTQRAARQERMLAEANTQAQQAKLSALRYQLNPHFLFNTLNSISSLVVTKRNSDAEAMLTSLSEFLRTTLAGDPNAMQTLEGELETIDTYLGLERIRFGQRLEIVIDCPAELREAQLPHFLLQPLVENSVKHGLAPSDCPVTIRVSARAQGSELMIAVENDCCSEGAAGNGTGVGLRNVHERLETVYGERGRLETIAREAGFIAIVRLPLEFTNA</sequence>
<name>A0ABY8FPD5_9SPHN</name>
<dbReference type="PANTHER" id="PTHR34220">
    <property type="entry name" value="SENSOR HISTIDINE KINASE YPDA"/>
    <property type="match status" value="1"/>
</dbReference>
<feature type="transmembrane region" description="Helical" evidence="1">
    <location>
        <begin position="21"/>
        <end position="40"/>
    </location>
</feature>
<feature type="domain" description="Signal transduction histidine kinase internal region" evidence="2">
    <location>
        <begin position="168"/>
        <end position="248"/>
    </location>
</feature>
<dbReference type="RefSeq" id="WP_278014901.1">
    <property type="nucleotide sequence ID" value="NZ_CP121106.1"/>
</dbReference>
<feature type="transmembrane region" description="Helical" evidence="1">
    <location>
        <begin position="46"/>
        <end position="70"/>
    </location>
</feature>
<feature type="transmembrane region" description="Helical" evidence="1">
    <location>
        <begin position="128"/>
        <end position="146"/>
    </location>
</feature>
<evidence type="ECO:0000259" key="2">
    <source>
        <dbReference type="Pfam" id="PF06580"/>
    </source>
</evidence>
<dbReference type="GO" id="GO:0016301">
    <property type="term" value="F:kinase activity"/>
    <property type="evidence" value="ECO:0007669"/>
    <property type="project" value="UniProtKB-KW"/>
</dbReference>
<evidence type="ECO:0000256" key="1">
    <source>
        <dbReference type="SAM" id="Phobius"/>
    </source>
</evidence>
<organism evidence="3 4">
    <name type="scientific">Altererythrobacter arenosus</name>
    <dbReference type="NCBI Taxonomy" id="3032592"/>
    <lineage>
        <taxon>Bacteria</taxon>
        <taxon>Pseudomonadati</taxon>
        <taxon>Pseudomonadota</taxon>
        <taxon>Alphaproteobacteria</taxon>
        <taxon>Sphingomonadales</taxon>
        <taxon>Erythrobacteraceae</taxon>
        <taxon>Altererythrobacter</taxon>
    </lineage>
</organism>
<evidence type="ECO:0000313" key="3">
    <source>
        <dbReference type="EMBL" id="WFL76135.1"/>
    </source>
</evidence>
<dbReference type="Gene3D" id="3.30.565.10">
    <property type="entry name" value="Histidine kinase-like ATPase, C-terminal domain"/>
    <property type="match status" value="1"/>
</dbReference>
<dbReference type="InterPro" id="IPR036890">
    <property type="entry name" value="HATPase_C_sf"/>
</dbReference>
<gene>
    <name evidence="3" type="ORF">P7228_08980</name>
</gene>
<dbReference type="PANTHER" id="PTHR34220:SF9">
    <property type="entry name" value="SIGNAL TRANSDUCTION HISTIDINE KINASE INTERNAL REGION DOMAIN-CONTAINING PROTEIN"/>
    <property type="match status" value="1"/>
</dbReference>
<keyword evidence="1" id="KW-0812">Transmembrane</keyword>
<keyword evidence="3" id="KW-0808">Transferase</keyword>
<accession>A0ABY8FPD5</accession>
<dbReference type="SUPFAM" id="SSF55874">
    <property type="entry name" value="ATPase domain of HSP90 chaperone/DNA topoisomerase II/histidine kinase"/>
    <property type="match status" value="1"/>
</dbReference>
<feature type="transmembrane region" description="Helical" evidence="1">
    <location>
        <begin position="82"/>
        <end position="108"/>
    </location>
</feature>
<dbReference type="InterPro" id="IPR050640">
    <property type="entry name" value="Bact_2-comp_sensor_kinase"/>
</dbReference>
<evidence type="ECO:0000313" key="4">
    <source>
        <dbReference type="Proteomes" id="UP001215827"/>
    </source>
</evidence>
<reference evidence="3 4" key="1">
    <citation type="submission" date="2023-03" db="EMBL/GenBank/DDBJ databases">
        <title>Altererythrobacter sp. CAU 1644 isolated from sand.</title>
        <authorList>
            <person name="Kim W."/>
        </authorList>
    </citation>
    <scope>NUCLEOTIDE SEQUENCE [LARGE SCALE GENOMIC DNA]</scope>
    <source>
        <strain evidence="3 4">CAU 1644</strain>
    </source>
</reference>
<proteinExistence type="predicted"/>
<keyword evidence="4" id="KW-1185">Reference proteome</keyword>
<keyword evidence="3" id="KW-0418">Kinase</keyword>